<proteinExistence type="inferred from homology"/>
<dbReference type="Pfam" id="PF05737">
    <property type="entry name" value="Collagen_bind"/>
    <property type="match status" value="2"/>
</dbReference>
<feature type="chain" id="PRO_5043190735" evidence="9">
    <location>
        <begin position="28"/>
        <end position="1973"/>
    </location>
</feature>
<evidence type="ECO:0000256" key="2">
    <source>
        <dbReference type="ARBA" id="ARBA00007257"/>
    </source>
</evidence>
<keyword evidence="8" id="KW-0812">Transmembrane</keyword>
<evidence type="ECO:0000256" key="9">
    <source>
        <dbReference type="SAM" id="SignalP"/>
    </source>
</evidence>
<evidence type="ECO:0000313" key="12">
    <source>
        <dbReference type="Proteomes" id="UP000288388"/>
    </source>
</evidence>
<feature type="signal peptide" evidence="9">
    <location>
        <begin position="1"/>
        <end position="27"/>
    </location>
</feature>
<dbReference type="Gene3D" id="2.60.40.1280">
    <property type="match status" value="2"/>
</dbReference>
<accession>A0A437UNE1</accession>
<dbReference type="Pfam" id="PF17802">
    <property type="entry name" value="SpaA"/>
    <property type="match status" value="2"/>
</dbReference>
<sequence>MKFLKRLWSFMALCGMTLGIFPISIFAETIEAADVVINQVIITDTEDQEISENNRVKRKDKIKIKLKWSQSKPSLIEGNTRMSINLPKNLNYPDQSGSLGEIGNYQVSNQQLIFQFNKNYQESEDGRVPDFSSAKFYKGVLELTAETTSKELETEDVDFGNNLISTLYYDQKANSNSKKIVEAETEKVEKAIPSITQPRALNNNLNDRGVKLFDAITITDENGNAFTDENPAKYNDNIKIHIDWSLLDSVDITNGDYYEYKLPDSFAVHNPVDEILKNGGQELGRFQLDTTGNLKVIFNQNAENLSNRKGKIDLSTSFNIQTNEREVEIETGIYDNENKEIIITVPIFQIDFSKSGEIKSNGTVNWNIDFNKDSNSITKVVVTDVMPEGLGYIASKGLLFKNGKWEETANLYTYNPVAQTFTFNDIIKTPVRLTINAYVDQKKTTIDTYTNTAKITGSEFLEQDASATVSFKDVDNYKRFISYTAETGEAKWEVSATFTKENGILTDKTYAGLDSEGALHYLVEDSVVITKKQDGSSVSKDSWKLESTTKNSSGNTVAFEIKFKDPGSYIVSYKTKMAKPTLSDTKIDNYMSVVDDGNKSDHSSGGTVTPETGIGVDKAVDAANKDVDKMILAWSAEINKAGKTINNLIVTDIYEMANGSNVSALSLIKDELVIKTVSGKVLNEVTDYKVEILTRQIPGTSEMMESGFKITFKNTVTEKLMISYKTKFDINKQNELKESGKFPSVAGNRFSNTLFAEYLDENGDIQKVGDQAEQWISSNWLKNADKGGFFVKKGENVHEAMKKFLKKNNLSFNNIFEEAVAPEDSVYWIAKFNLFKNKIPKKYKIIDTLGEGQVLRKLAIYETTLNRDGDLTEKYERKLELGEDYEFEEINGDIVITLLKETDKTLSVAVAVDTDEDSYKYKNYAELQNGDGKKIVSADAEVNVSLKEDWLTKDGLQNEANNRLVDWQVVINKDAKKIHNATIMDTVKLNQQTFILDENNEVLVKVFKGIKNGNNFEKGEEVSFSTGKGAMLLTDSTNGTQSLKIEFDEYIEEPYIIEYQTKLDPGIVNSEKITNDVNLSGGKTEIHKVIEEVIVKSTDGSGTSSGVNGSLIIHKIDSSEKKPINDSAFFNIYRKNGEGIYEIFIPNLEVKNNKIVTSDGSSIEQLSNLRYGTYAIQEEIAPDGYVKDDKLYEFTIDSNNQTYTFTLENKKKANVATDITLEAKKVLSGRKLKTNEFSFNLRGSEDKINQTKKNDSDGNIAFDKISYEKEGTYTYTISEIIPAEAEKEIGMTYDDTQYKVTVTVEENAGKLEARAVYENVEPGKVPEFNNIYLLPDKPTANIAMEARKELTGRELKANEFSFNLKGENIDQTVKNDSEGKILFDSISYDKAGIYKYTISEAIPADTEKETGMIYDDTKQNVTVTVEENAGKLEAVIIYEKVESGKVPIFKNKYKALPTSIELEAQKKLTGRELQDEEFSFNLKGENVDQTVKNDKKGKVEFTKIDYNKAGTYEYTISEVIPSQTASGIIYDDTKQKVTVTVEEKSGNLEARAVYKNVENGKIPIFKNTYLTPNVLPAKITLAAQKELSGRSLRSGDFSFKLKGKNVDQTVKNDEQGKITFQELSYDKVGVYEYTIVEVIPAEKEPGMSYDKTEYKVMVTVEEKNGKLEAAAVYENIGKGKVPVFKNEYKVLPTSVKLEAQKKLTGRTLKDQEFSFKLKGEGINQIVENSVDGKITFDEINYSKSGTYNYTISEVIPGKKDSTITYDDTEFKVMVKVEEKAEKLEAKVIYSFNESTTDIPTFKNLYTPEKKVPAGEILLKKVDSQTGQTLAGAEFKLVNNKGQQVTGHEKIVTSEDGTIFIKGLTDGDYKLFETKAPKGYQLDETPINFTVKNNQPSKKEINKENTRIGLPATGDSYDTKTNVQKTYRNSNESKSMTSKRLPSTGSIQSNGLILLGLLFLAMSSLVVFGRHRKV</sequence>
<organism evidence="11 12">
    <name type="scientific">Enterococcus avium</name>
    <name type="common">Streptococcus avium</name>
    <dbReference type="NCBI Taxonomy" id="33945"/>
    <lineage>
        <taxon>Bacteria</taxon>
        <taxon>Bacillati</taxon>
        <taxon>Bacillota</taxon>
        <taxon>Bacilli</taxon>
        <taxon>Lactobacillales</taxon>
        <taxon>Enterococcaceae</taxon>
        <taxon>Enterococcus</taxon>
    </lineage>
</organism>
<dbReference type="InterPro" id="IPR011252">
    <property type="entry name" value="Fibrogen-bd_dom1"/>
</dbReference>
<feature type="compositionally biased region" description="Polar residues" evidence="7">
    <location>
        <begin position="1918"/>
        <end position="1942"/>
    </location>
</feature>
<evidence type="ECO:0000256" key="1">
    <source>
        <dbReference type="ARBA" id="ARBA00004191"/>
    </source>
</evidence>
<evidence type="ECO:0000256" key="7">
    <source>
        <dbReference type="SAM" id="MobiDB-lite"/>
    </source>
</evidence>
<keyword evidence="8" id="KW-1133">Transmembrane helix</keyword>
<dbReference type="InterPro" id="IPR022464">
    <property type="entry name" value="Strep_pil_isopept_link"/>
</dbReference>
<name>A0A437UNE1_ENTAV</name>
<keyword evidence="4" id="KW-0964">Secreted</keyword>
<dbReference type="Proteomes" id="UP000288388">
    <property type="component" value="Unassembled WGS sequence"/>
</dbReference>
<feature type="transmembrane region" description="Helical" evidence="8">
    <location>
        <begin position="1950"/>
        <end position="1968"/>
    </location>
</feature>
<dbReference type="InterPro" id="IPR038174">
    <property type="entry name" value="Strep_pil_link_sf"/>
</dbReference>
<protein>
    <submittedName>
        <fullName evidence="11">LPXTG cell wall anchor domain-containing protein</fullName>
    </submittedName>
</protein>
<evidence type="ECO:0000256" key="8">
    <source>
        <dbReference type="SAM" id="Phobius"/>
    </source>
</evidence>
<dbReference type="PANTHER" id="PTHR36108">
    <property type="entry name" value="COLOSSIN-B-RELATED"/>
    <property type="match status" value="1"/>
</dbReference>
<dbReference type="InterPro" id="IPR008456">
    <property type="entry name" value="Collagen-bd_dom"/>
</dbReference>
<evidence type="ECO:0000256" key="4">
    <source>
        <dbReference type="ARBA" id="ARBA00022525"/>
    </source>
</evidence>
<dbReference type="PANTHER" id="PTHR36108:SF13">
    <property type="entry name" value="COLOSSIN-B-RELATED"/>
    <property type="match status" value="1"/>
</dbReference>
<keyword evidence="3" id="KW-0134">Cell wall</keyword>
<dbReference type="EMBL" id="RYZS01000001">
    <property type="protein sequence ID" value="RVU95111.1"/>
    <property type="molecule type" value="Genomic_DNA"/>
</dbReference>
<dbReference type="NCBIfam" id="TIGR01167">
    <property type="entry name" value="LPXTG_anchor"/>
    <property type="match status" value="1"/>
</dbReference>
<feature type="domain" description="Gram-positive cocci surface proteins LPxTG" evidence="10">
    <location>
        <begin position="1940"/>
        <end position="1973"/>
    </location>
</feature>
<comment type="subcellular location">
    <subcellularLocation>
        <location evidence="1">Secreted</location>
        <location evidence="1">Cell wall</location>
    </subcellularLocation>
</comment>
<keyword evidence="8" id="KW-0472">Membrane</keyword>
<comment type="similarity">
    <text evidence="2">Belongs to the serine-aspartate repeat-containing protein (SDr) family.</text>
</comment>
<dbReference type="InterPro" id="IPR008966">
    <property type="entry name" value="Adhesion_dom_sf"/>
</dbReference>
<dbReference type="SUPFAM" id="SSF49401">
    <property type="entry name" value="Bacterial adhesins"/>
    <property type="match status" value="5"/>
</dbReference>
<keyword evidence="6" id="KW-0572">Peptidoglycan-anchor</keyword>
<dbReference type="InterPro" id="IPR041033">
    <property type="entry name" value="SpaA_PFL_dom_1"/>
</dbReference>
<dbReference type="InterPro" id="IPR019931">
    <property type="entry name" value="LPXTG_anchor"/>
</dbReference>
<dbReference type="GO" id="GO:0005518">
    <property type="term" value="F:collagen binding"/>
    <property type="evidence" value="ECO:0007669"/>
    <property type="project" value="InterPro"/>
</dbReference>
<evidence type="ECO:0000259" key="10">
    <source>
        <dbReference type="PROSITE" id="PS50847"/>
    </source>
</evidence>
<evidence type="ECO:0000313" key="11">
    <source>
        <dbReference type="EMBL" id="RVU95111.1"/>
    </source>
</evidence>
<reference evidence="11 12" key="1">
    <citation type="submission" date="2018-12" db="EMBL/GenBank/DDBJ databases">
        <title>A novel vanA-carrying plasmid in a clinical isolate of Enterococcus avium.</title>
        <authorList>
            <person name="Bernasconi O.J."/>
            <person name="Luzzaro F."/>
            <person name="Endimiani A."/>
        </authorList>
    </citation>
    <scope>NUCLEOTIDE SEQUENCE [LARGE SCALE GENOMIC DNA]</scope>
    <source>
        <strain evidence="11 12">LC0559/18</strain>
    </source>
</reference>
<dbReference type="Gene3D" id="2.60.40.740">
    <property type="match status" value="3"/>
</dbReference>
<dbReference type="GO" id="GO:0007155">
    <property type="term" value="P:cell adhesion"/>
    <property type="evidence" value="ECO:0007669"/>
    <property type="project" value="InterPro"/>
</dbReference>
<dbReference type="SUPFAM" id="SSF49478">
    <property type="entry name" value="Cna protein B-type domain"/>
    <property type="match status" value="1"/>
</dbReference>
<dbReference type="Pfam" id="PF12892">
    <property type="entry name" value="FctA"/>
    <property type="match status" value="5"/>
</dbReference>
<keyword evidence="5 9" id="KW-0732">Signal</keyword>
<dbReference type="Gene3D" id="2.60.40.10">
    <property type="entry name" value="Immunoglobulins"/>
    <property type="match status" value="2"/>
</dbReference>
<dbReference type="Pfam" id="PF00746">
    <property type="entry name" value="Gram_pos_anchor"/>
    <property type="match status" value="1"/>
</dbReference>
<feature type="region of interest" description="Disordered" evidence="7">
    <location>
        <begin position="1907"/>
        <end position="1942"/>
    </location>
</feature>
<dbReference type="RefSeq" id="WP_127978966.1">
    <property type="nucleotide sequence ID" value="NZ_JARPVY010000008.1"/>
</dbReference>
<evidence type="ECO:0000256" key="6">
    <source>
        <dbReference type="ARBA" id="ARBA00023088"/>
    </source>
</evidence>
<dbReference type="PROSITE" id="PS50847">
    <property type="entry name" value="GRAM_POS_ANCHORING"/>
    <property type="match status" value="1"/>
</dbReference>
<gene>
    <name evidence="11" type="ORF">EK398_09865</name>
</gene>
<evidence type="ECO:0000256" key="5">
    <source>
        <dbReference type="ARBA" id="ARBA00022729"/>
    </source>
</evidence>
<dbReference type="NCBIfam" id="TIGR03786">
    <property type="entry name" value="strep_pil_rpt"/>
    <property type="match status" value="5"/>
</dbReference>
<comment type="caution">
    <text evidence="11">The sequence shown here is derived from an EMBL/GenBank/DDBJ whole genome shotgun (WGS) entry which is preliminary data.</text>
</comment>
<dbReference type="InterPro" id="IPR013783">
    <property type="entry name" value="Ig-like_fold"/>
</dbReference>
<evidence type="ECO:0000256" key="3">
    <source>
        <dbReference type="ARBA" id="ARBA00022512"/>
    </source>
</evidence>
<dbReference type="Gene3D" id="2.60.40.3050">
    <property type="match status" value="5"/>
</dbReference>